<gene>
    <name evidence="3" type="ORF">IU470_13335</name>
</gene>
<dbReference type="InterPro" id="IPR036424">
    <property type="entry name" value="UPP_synth-like_sf"/>
</dbReference>
<dbReference type="InterPro" id="IPR001441">
    <property type="entry name" value="UPP_synth-like"/>
</dbReference>
<dbReference type="Gene3D" id="3.40.1180.10">
    <property type="entry name" value="Decaprenyl diphosphate synthase-like"/>
    <property type="match status" value="1"/>
</dbReference>
<dbReference type="SUPFAM" id="SSF64005">
    <property type="entry name" value="Undecaprenyl diphosphate synthase"/>
    <property type="match status" value="1"/>
</dbReference>
<dbReference type="RefSeq" id="WP_195033250.1">
    <property type="nucleotide sequence ID" value="NZ_JADLRE010000009.1"/>
</dbReference>
<accession>A0ABS0CBR0</accession>
<protein>
    <submittedName>
        <fullName evidence="3">Undecaprenyl diphosphate synthase family protein</fullName>
    </submittedName>
</protein>
<name>A0ABS0CBR0_9NOCA</name>
<keyword evidence="1" id="KW-0808">Transferase</keyword>
<dbReference type="CDD" id="cd00475">
    <property type="entry name" value="Cis_IPPS"/>
    <property type="match status" value="1"/>
</dbReference>
<reference evidence="3 4" key="1">
    <citation type="submission" date="2020-10" db="EMBL/GenBank/DDBJ databases">
        <title>Identification of Nocardia species via Next-generation sequencing and recognition of intraspecies genetic diversity.</title>
        <authorList>
            <person name="Li P."/>
            <person name="Li P."/>
            <person name="Lu B."/>
        </authorList>
    </citation>
    <scope>NUCLEOTIDE SEQUENCE [LARGE SCALE GENOMIC DNA]</scope>
    <source>
        <strain evidence="3 4">N-11</strain>
    </source>
</reference>
<comment type="caution">
    <text evidence="3">The sequence shown here is derived from an EMBL/GenBank/DDBJ whole genome shotgun (WGS) entry which is preliminary data.</text>
</comment>
<organism evidence="3 4">
    <name type="scientific">Nocardia abscessus</name>
    <dbReference type="NCBI Taxonomy" id="120957"/>
    <lineage>
        <taxon>Bacteria</taxon>
        <taxon>Bacillati</taxon>
        <taxon>Actinomycetota</taxon>
        <taxon>Actinomycetes</taxon>
        <taxon>Mycobacteriales</taxon>
        <taxon>Nocardiaceae</taxon>
        <taxon>Nocardia</taxon>
    </lineage>
</organism>
<dbReference type="PANTHER" id="PTHR10291">
    <property type="entry name" value="DEHYDRODOLICHYL DIPHOSPHATE SYNTHASE FAMILY MEMBER"/>
    <property type="match status" value="1"/>
</dbReference>
<evidence type="ECO:0000313" key="4">
    <source>
        <dbReference type="Proteomes" id="UP000807309"/>
    </source>
</evidence>
<evidence type="ECO:0000256" key="1">
    <source>
        <dbReference type="ARBA" id="ARBA00022679"/>
    </source>
</evidence>
<keyword evidence="4" id="KW-1185">Reference proteome</keyword>
<evidence type="ECO:0000313" key="3">
    <source>
        <dbReference type="EMBL" id="MBF6226079.1"/>
    </source>
</evidence>
<dbReference type="EMBL" id="JADLRE010000009">
    <property type="protein sequence ID" value="MBF6226079.1"/>
    <property type="molecule type" value="Genomic_DNA"/>
</dbReference>
<evidence type="ECO:0000256" key="2">
    <source>
        <dbReference type="ARBA" id="ARBA00038453"/>
    </source>
</evidence>
<dbReference type="Proteomes" id="UP000807309">
    <property type="component" value="Unassembled WGS sequence"/>
</dbReference>
<dbReference type="PANTHER" id="PTHR10291:SF43">
    <property type="entry name" value="DEHYDRODOLICHYL DIPHOSPHATE SYNTHASE COMPLEX SUBUNIT DHDDS"/>
    <property type="match status" value="1"/>
</dbReference>
<comment type="similarity">
    <text evidence="2">Belongs to the UPP synthase family. Z-FPP synthase subfamily.</text>
</comment>
<proteinExistence type="inferred from homology"/>
<dbReference type="Pfam" id="PF01255">
    <property type="entry name" value="Prenyltransf"/>
    <property type="match status" value="2"/>
</dbReference>
<sequence>MKSTSRSPRHIAFIIDGNRRWARERDLLPSTGHEAGYSNVLTIDAACRQREIPWRSFYLLSSANLRRSSAEVEHLARLMTEFFREWAMATNATPHLVGEIDSAELSPPLRAEAQRLLELCGHASAENTNNVAFFVNYGGESGNATVSRASCLDHIPPVDLVVRTGGERRLSGFIPPQVAFSELAFVNEYWPEFSDLHLDAVIDEFAARDRRFGGDPAAQPQVNA</sequence>